<dbReference type="SUPFAM" id="SSF109993">
    <property type="entry name" value="VPS9 domain"/>
    <property type="match status" value="1"/>
</dbReference>
<dbReference type="VEuPathDB" id="AmoebaDB:EIN_172070"/>
<dbReference type="OMA" id="QCIEREE"/>
<evidence type="ECO:0000313" key="3">
    <source>
        <dbReference type="Proteomes" id="UP000014680"/>
    </source>
</evidence>
<dbReference type="GO" id="GO:0005085">
    <property type="term" value="F:guanyl-nucleotide exchange factor activity"/>
    <property type="evidence" value="ECO:0007669"/>
    <property type="project" value="InterPro"/>
</dbReference>
<dbReference type="Gene3D" id="1.20.1050.80">
    <property type="entry name" value="VPS9 domain"/>
    <property type="match status" value="1"/>
</dbReference>
<dbReference type="OrthoDB" id="300289at2759"/>
<dbReference type="Pfam" id="PF02204">
    <property type="entry name" value="VPS9"/>
    <property type="match status" value="1"/>
</dbReference>
<keyword evidence="3" id="KW-1185">Reference proteome</keyword>
<name>A0A0A1TVU1_ENTIV</name>
<accession>A0A0A1TVU1</accession>
<reference evidence="2 3" key="1">
    <citation type="submission" date="2012-10" db="EMBL/GenBank/DDBJ databases">
        <authorList>
            <person name="Zafar N."/>
            <person name="Inman J."/>
            <person name="Hall N."/>
            <person name="Lorenzi H."/>
            <person name="Caler E."/>
        </authorList>
    </citation>
    <scope>NUCLEOTIDE SEQUENCE [LARGE SCALE GENOMIC DNA]</scope>
    <source>
        <strain evidence="2 3">IP1</strain>
    </source>
</reference>
<dbReference type="PANTHER" id="PTHR23101:SF25">
    <property type="entry name" value="GTPASE-ACTIVATING PROTEIN AND VPS9 DOMAIN-CONTAINING PROTEIN 1"/>
    <property type="match status" value="1"/>
</dbReference>
<dbReference type="KEGG" id="eiv:EIN_172070"/>
<dbReference type="GO" id="GO:0016192">
    <property type="term" value="P:vesicle-mediated transport"/>
    <property type="evidence" value="ECO:0007669"/>
    <property type="project" value="InterPro"/>
</dbReference>
<dbReference type="RefSeq" id="XP_004183948.1">
    <property type="nucleotide sequence ID" value="XM_004183900.1"/>
</dbReference>
<dbReference type="InterPro" id="IPR003123">
    <property type="entry name" value="VPS9"/>
</dbReference>
<organism evidence="2 3">
    <name type="scientific">Entamoeba invadens IP1</name>
    <dbReference type="NCBI Taxonomy" id="370355"/>
    <lineage>
        <taxon>Eukaryota</taxon>
        <taxon>Amoebozoa</taxon>
        <taxon>Evosea</taxon>
        <taxon>Archamoebae</taxon>
        <taxon>Mastigamoebida</taxon>
        <taxon>Entamoebidae</taxon>
        <taxon>Entamoeba</taxon>
    </lineage>
</organism>
<dbReference type="Proteomes" id="UP000014680">
    <property type="component" value="Unassembled WGS sequence"/>
</dbReference>
<dbReference type="InterPro" id="IPR037191">
    <property type="entry name" value="VPS9_dom_sf"/>
</dbReference>
<gene>
    <name evidence="2" type="ORF">EIN_172070</name>
</gene>
<feature type="domain" description="VPS9" evidence="1">
    <location>
        <begin position="96"/>
        <end position="230"/>
    </location>
</feature>
<protein>
    <recommendedName>
        <fullName evidence="1">VPS9 domain-containing protein</fullName>
    </recommendedName>
</protein>
<dbReference type="PROSITE" id="PS51205">
    <property type="entry name" value="VPS9"/>
    <property type="match status" value="1"/>
</dbReference>
<proteinExistence type="predicted"/>
<sequence>MSSQLTDDILVKFSQFINEHQTDVEPIKQFRDWFENHKNNTTHEEQVKMVDSCMLTLLFNFSQYDSPFTREVHFMCVENLVFSNFYEDVFLENDSLKIDEQFALKCKELSDFPIEAFRPTRNIHLPRLEPSFEQLRSINNYKTPTEKVESIVNALKPVLYFDNTTTQMTCDDIIAVVSYILCNAQSPLLYSNLCFIRDFDKGISTEGDFFVTQVEVAVQNILGSQKEEMDRYMDEMVGGVESKIVSSPPVSNANSQVKYCK</sequence>
<dbReference type="GO" id="GO:0031267">
    <property type="term" value="F:small GTPase binding"/>
    <property type="evidence" value="ECO:0007669"/>
    <property type="project" value="TreeGrafter"/>
</dbReference>
<evidence type="ECO:0000313" key="2">
    <source>
        <dbReference type="EMBL" id="ELP84602.1"/>
    </source>
</evidence>
<dbReference type="GeneID" id="14883464"/>
<dbReference type="AlphaFoldDB" id="A0A0A1TVU1"/>
<dbReference type="PANTHER" id="PTHR23101">
    <property type="entry name" value="RAB GDP/GTP EXCHANGE FACTOR"/>
    <property type="match status" value="1"/>
</dbReference>
<dbReference type="GO" id="GO:0030139">
    <property type="term" value="C:endocytic vesicle"/>
    <property type="evidence" value="ECO:0007669"/>
    <property type="project" value="TreeGrafter"/>
</dbReference>
<dbReference type="GO" id="GO:0005829">
    <property type="term" value="C:cytosol"/>
    <property type="evidence" value="ECO:0007669"/>
    <property type="project" value="TreeGrafter"/>
</dbReference>
<dbReference type="InterPro" id="IPR045046">
    <property type="entry name" value="Vps9-like"/>
</dbReference>
<evidence type="ECO:0000259" key="1">
    <source>
        <dbReference type="PROSITE" id="PS51205"/>
    </source>
</evidence>
<dbReference type="EMBL" id="KB207112">
    <property type="protein sequence ID" value="ELP84602.1"/>
    <property type="molecule type" value="Genomic_DNA"/>
</dbReference>